<dbReference type="Gene3D" id="2.50.20.10">
    <property type="entry name" value="Lipoprotein localisation LolA/LolB/LppX"/>
    <property type="match status" value="1"/>
</dbReference>
<dbReference type="PhylomeDB" id="Q8TI31"/>
<dbReference type="HOGENOM" id="CLU_040882_1_0_2"/>
<protein>
    <submittedName>
        <fullName evidence="3">Uncharacterized protein</fullName>
    </submittedName>
</protein>
<dbReference type="InterPro" id="IPR052944">
    <property type="entry name" value="Sporulation_related"/>
</dbReference>
<dbReference type="Pfam" id="PF17131">
    <property type="entry name" value="LolA_like"/>
    <property type="match status" value="1"/>
</dbReference>
<proteinExistence type="predicted"/>
<feature type="domain" description="DUF4367" evidence="1">
    <location>
        <begin position="274"/>
        <end position="388"/>
    </location>
</feature>
<dbReference type="EnsemblBacteria" id="AAM07669">
    <property type="protein sequence ID" value="AAM07669"/>
    <property type="gene ID" value="MA_4326"/>
</dbReference>
<evidence type="ECO:0000259" key="2">
    <source>
        <dbReference type="Pfam" id="PF17131"/>
    </source>
</evidence>
<dbReference type="PANTHER" id="PTHR37507">
    <property type="entry name" value="SPORULATION PROTEIN YDCC"/>
    <property type="match status" value="1"/>
</dbReference>
<dbReference type="PANTHER" id="PTHR37507:SF2">
    <property type="entry name" value="SPORULATION PROTEIN YDCC"/>
    <property type="match status" value="1"/>
</dbReference>
<feature type="domain" description="Uncharacterized protein TP-0789" evidence="2">
    <location>
        <begin position="96"/>
        <end position="225"/>
    </location>
</feature>
<dbReference type="InterPro" id="IPR033399">
    <property type="entry name" value="TP_0789-like"/>
</dbReference>
<accession>Q8TI31</accession>
<dbReference type="InterPro" id="IPR029046">
    <property type="entry name" value="LolA/LolB/LppX"/>
</dbReference>
<dbReference type="SUPFAM" id="SSF89392">
    <property type="entry name" value="Prokaryotic lipoproteins and lipoprotein localization factors"/>
    <property type="match status" value="1"/>
</dbReference>
<keyword evidence="4" id="KW-1185">Reference proteome</keyword>
<dbReference type="EMBL" id="AE010299">
    <property type="protein sequence ID" value="AAM07669.1"/>
    <property type="molecule type" value="Genomic_DNA"/>
</dbReference>
<name>Q8TI31_METAC</name>
<dbReference type="Proteomes" id="UP000002487">
    <property type="component" value="Chromosome"/>
</dbReference>
<dbReference type="Pfam" id="PF14285">
    <property type="entry name" value="DUF4367"/>
    <property type="match status" value="1"/>
</dbReference>
<organism evidence="3 4">
    <name type="scientific">Methanosarcina acetivorans (strain ATCC 35395 / DSM 2834 / JCM 12185 / C2A)</name>
    <dbReference type="NCBI Taxonomy" id="188937"/>
    <lineage>
        <taxon>Archaea</taxon>
        <taxon>Methanobacteriati</taxon>
        <taxon>Methanobacteriota</taxon>
        <taxon>Stenosarchaea group</taxon>
        <taxon>Methanomicrobia</taxon>
        <taxon>Methanosarcinales</taxon>
        <taxon>Methanosarcinaceae</taxon>
        <taxon>Methanosarcina</taxon>
    </lineage>
</organism>
<sequence length="392" mass="44664">MRSPYGRIPEKPVKYQLKPKKVRNMATKKILFLLTFIILVLFASGCTGDLSAEEIAEQMQEKEANIQDYSYTMQMTSHFGNQTQESEIQFLQKKPDKMKTVTLKPEEEAGTIVVSDGEFIWTYDPKTNTVTKMEMPETPTQGETDYVGIISDLLNETDVSLLGMEEIDGRSAYLLETSLKDEEEGFRFTDGMKLWVDKETWMPLRYEIYDSGGDPMMELEIRDLEINTDIPDSEFVLEVPEGATVKTIDLGSFELPEEITLEEAREAAGFEFLVPEYLPEGYAFNYSMVSNESLTVPEEQTLETVILRYENDKGNIISLSETVYEKEIPEDSEAAITNYAENVTINGIDGKYLAFGDMKILRWEIEDIDLILTTSLEKDEVLRIAESLQETA</sequence>
<dbReference type="KEGG" id="mac:MA_4326"/>
<gene>
    <name evidence="3" type="ordered locus">MA_4326</name>
</gene>
<evidence type="ECO:0000259" key="1">
    <source>
        <dbReference type="Pfam" id="PF14285"/>
    </source>
</evidence>
<dbReference type="AlphaFoldDB" id="Q8TI31"/>
<dbReference type="STRING" id="188937.MA_4326"/>
<dbReference type="CDD" id="cd16329">
    <property type="entry name" value="LolA_like"/>
    <property type="match status" value="1"/>
</dbReference>
<dbReference type="InParanoid" id="Q8TI31"/>
<dbReference type="InterPro" id="IPR025377">
    <property type="entry name" value="DUF4367"/>
</dbReference>
<evidence type="ECO:0000313" key="3">
    <source>
        <dbReference type="EMBL" id="AAM07669.1"/>
    </source>
</evidence>
<reference evidence="3 4" key="1">
    <citation type="journal article" date="2002" name="Genome Res.">
        <title>The genome of Methanosarcina acetivorans reveals extensive metabolic and physiological diversity.</title>
        <authorList>
            <person name="Galagan J.E."/>
            <person name="Nusbaum C."/>
            <person name="Roy A."/>
            <person name="Endrizzi M.G."/>
            <person name="Macdonald P."/>
            <person name="FitzHugh W."/>
            <person name="Calvo S."/>
            <person name="Engels R."/>
            <person name="Smirnov S."/>
            <person name="Atnoor D."/>
            <person name="Brown A."/>
            <person name="Allen N."/>
            <person name="Naylor J."/>
            <person name="Stange-Thomann N."/>
            <person name="DeArellano K."/>
            <person name="Johnson R."/>
            <person name="Linton L."/>
            <person name="McEwan P."/>
            <person name="McKernan K."/>
            <person name="Talamas J."/>
            <person name="Tirrell A."/>
            <person name="Ye W."/>
            <person name="Zimmer A."/>
            <person name="Barber R.D."/>
            <person name="Cann I."/>
            <person name="Graham D.E."/>
            <person name="Grahame D.A."/>
            <person name="Guss A."/>
            <person name="Hedderich R."/>
            <person name="Ingram-Smith C."/>
            <person name="Kuettner C.H."/>
            <person name="Krzycki J.A."/>
            <person name="Leigh J.A."/>
            <person name="Li W."/>
            <person name="Liu J."/>
            <person name="Mukhopadhyay B."/>
            <person name="Reeve J.N."/>
            <person name="Smith K."/>
            <person name="Springer T.A."/>
            <person name="Umayam L.A."/>
            <person name="White O."/>
            <person name="White R.H."/>
            <person name="de Macario E.C."/>
            <person name="Ferry J.G."/>
            <person name="Jarrell K.F."/>
            <person name="Jing H."/>
            <person name="Macario A.J.L."/>
            <person name="Paulsen I."/>
            <person name="Pritchett M."/>
            <person name="Sowers K.R."/>
            <person name="Swanson R.V."/>
            <person name="Zinder S.H."/>
            <person name="Lander E."/>
            <person name="Metcalf W.W."/>
            <person name="Birren B."/>
        </authorList>
    </citation>
    <scope>NUCLEOTIDE SEQUENCE [LARGE SCALE GENOMIC DNA]</scope>
    <source>
        <strain evidence="4">ATCC 35395 / DSM 2834 / JCM 12185 / C2A</strain>
    </source>
</reference>
<evidence type="ECO:0000313" key="4">
    <source>
        <dbReference type="Proteomes" id="UP000002487"/>
    </source>
</evidence>